<dbReference type="GO" id="GO:0016874">
    <property type="term" value="F:ligase activity"/>
    <property type="evidence" value="ECO:0007669"/>
    <property type="project" value="UniProtKB-KW"/>
</dbReference>
<dbReference type="InterPro" id="IPR000873">
    <property type="entry name" value="AMP-dep_synth/lig_dom"/>
</dbReference>
<keyword evidence="3" id="KW-0276">Fatty acid metabolism</keyword>
<dbReference type="Gene3D" id="3.40.50.12780">
    <property type="entry name" value="N-terminal domain of ligase-like"/>
    <property type="match status" value="1"/>
</dbReference>
<dbReference type="InterPro" id="IPR045851">
    <property type="entry name" value="AMP-bd_C_sf"/>
</dbReference>
<dbReference type="KEGG" id="tsin:OXH18_14915"/>
<evidence type="ECO:0000256" key="1">
    <source>
        <dbReference type="ARBA" id="ARBA00006432"/>
    </source>
</evidence>
<dbReference type="Gene3D" id="3.30.300.30">
    <property type="match status" value="1"/>
</dbReference>
<organism evidence="7 8">
    <name type="scientific">Thermocoleostomius sinensis A174</name>
    <dbReference type="NCBI Taxonomy" id="2016057"/>
    <lineage>
        <taxon>Bacteria</taxon>
        <taxon>Bacillati</taxon>
        <taxon>Cyanobacteriota</taxon>
        <taxon>Cyanophyceae</taxon>
        <taxon>Oculatellales</taxon>
        <taxon>Oculatellaceae</taxon>
        <taxon>Thermocoleostomius</taxon>
    </lineage>
</organism>
<name>A0A9E9C5R8_9CYAN</name>
<evidence type="ECO:0000259" key="5">
    <source>
        <dbReference type="Pfam" id="PF00501"/>
    </source>
</evidence>
<dbReference type="InterPro" id="IPR020845">
    <property type="entry name" value="AMP-binding_CS"/>
</dbReference>
<feature type="domain" description="AMP-binding enzyme C-terminal" evidence="6">
    <location>
        <begin position="455"/>
        <end position="568"/>
    </location>
</feature>
<evidence type="ECO:0000313" key="7">
    <source>
        <dbReference type="EMBL" id="WAL58474.1"/>
    </source>
</evidence>
<evidence type="ECO:0000256" key="4">
    <source>
        <dbReference type="ARBA" id="ARBA00023098"/>
    </source>
</evidence>
<dbReference type="FunFam" id="3.40.50.12780:FF:000013">
    <property type="entry name" value="Long-chain-fatty-acid--AMP ligase FadD32"/>
    <property type="match status" value="1"/>
</dbReference>
<dbReference type="InterPro" id="IPR025110">
    <property type="entry name" value="AMP-bd_C"/>
</dbReference>
<dbReference type="Pfam" id="PF23024">
    <property type="entry name" value="AMP-dom_DIP2-like"/>
    <property type="match status" value="1"/>
</dbReference>
<dbReference type="PROSITE" id="PS00455">
    <property type="entry name" value="AMP_BINDING"/>
    <property type="match status" value="1"/>
</dbReference>
<dbReference type="GO" id="GO:0071766">
    <property type="term" value="P:Actinobacterium-type cell wall biogenesis"/>
    <property type="evidence" value="ECO:0007669"/>
    <property type="project" value="UniProtKB-ARBA"/>
</dbReference>
<keyword evidence="4" id="KW-0443">Lipid metabolism</keyword>
<evidence type="ECO:0000256" key="3">
    <source>
        <dbReference type="ARBA" id="ARBA00022832"/>
    </source>
</evidence>
<dbReference type="GO" id="GO:0005886">
    <property type="term" value="C:plasma membrane"/>
    <property type="evidence" value="ECO:0007669"/>
    <property type="project" value="TreeGrafter"/>
</dbReference>
<protein>
    <submittedName>
        <fullName evidence="7">Fatty acyl-AMP ligase</fullName>
    </submittedName>
</protein>
<dbReference type="EMBL" id="CP113797">
    <property type="protein sequence ID" value="WAL58474.1"/>
    <property type="molecule type" value="Genomic_DNA"/>
</dbReference>
<dbReference type="PANTHER" id="PTHR22754:SF32">
    <property type="entry name" value="DISCO-INTERACTING PROTEIN 2"/>
    <property type="match status" value="1"/>
</dbReference>
<evidence type="ECO:0000256" key="2">
    <source>
        <dbReference type="ARBA" id="ARBA00022598"/>
    </source>
</evidence>
<dbReference type="RefSeq" id="WP_268607892.1">
    <property type="nucleotide sequence ID" value="NZ_CP113797.1"/>
</dbReference>
<gene>
    <name evidence="7" type="ORF">OXH18_14915</name>
</gene>
<dbReference type="GO" id="GO:0070566">
    <property type="term" value="F:adenylyltransferase activity"/>
    <property type="evidence" value="ECO:0007669"/>
    <property type="project" value="TreeGrafter"/>
</dbReference>
<dbReference type="CDD" id="cd05931">
    <property type="entry name" value="FAAL"/>
    <property type="match status" value="1"/>
</dbReference>
<dbReference type="InterPro" id="IPR040097">
    <property type="entry name" value="FAAL/FAAC"/>
</dbReference>
<keyword evidence="2 7" id="KW-0436">Ligase</keyword>
<evidence type="ECO:0000259" key="6">
    <source>
        <dbReference type="Pfam" id="PF23024"/>
    </source>
</evidence>
<dbReference type="PANTHER" id="PTHR22754">
    <property type="entry name" value="DISCO-INTERACTING PROTEIN 2 DIP2 -RELATED"/>
    <property type="match status" value="1"/>
</dbReference>
<keyword evidence="8" id="KW-1185">Reference proteome</keyword>
<dbReference type="AlphaFoldDB" id="A0A9E9C5R8"/>
<feature type="domain" description="AMP-dependent synthetase/ligase" evidence="5">
    <location>
        <begin position="11"/>
        <end position="411"/>
    </location>
</feature>
<dbReference type="Pfam" id="PF00501">
    <property type="entry name" value="AMP-binding"/>
    <property type="match status" value="1"/>
</dbReference>
<accession>A0A9E9C5R8</accession>
<comment type="similarity">
    <text evidence="1">Belongs to the ATP-dependent AMP-binding enzyme family.</text>
</comment>
<evidence type="ECO:0000313" key="8">
    <source>
        <dbReference type="Proteomes" id="UP001163152"/>
    </source>
</evidence>
<dbReference type="Proteomes" id="UP001163152">
    <property type="component" value="Chromosome"/>
</dbReference>
<reference evidence="7" key="1">
    <citation type="submission" date="2022-12" db="EMBL/GenBank/DDBJ databases">
        <title>Polyphasic identification of a Novel Hot-Spring Cyanobacterium Ocullathermofonsia sinensis gen nov. sp. nov. and Genomic Insights on its Adaptations to the Thermal Habitat.</title>
        <authorList>
            <person name="Daroch M."/>
            <person name="Tang J."/>
            <person name="Jiang Y."/>
        </authorList>
    </citation>
    <scope>NUCLEOTIDE SEQUENCE</scope>
    <source>
        <strain evidence="7">PKUAC-SCTA174</strain>
    </source>
</reference>
<dbReference type="InterPro" id="IPR042099">
    <property type="entry name" value="ANL_N_sf"/>
</dbReference>
<sequence length="617" mass="68763">MQPANFVELLRHQSQHQPNRTAFIFLKDGEAEAGRVTYHQLNQQAQAIAAYLQTQVKPGDRALLVYPYEAGLDFIAAFLGCLYAGVVAVPCHPPRNRFGWSDLQARLVDSQAAIGLTTRGLAAKLTAQLSSSATTTPLNWCTTEAILLTQADRWVKPSIEGETLAFLQYTSGSTGAPKGVLIPHTSILHNQQMLQQAFGHTSDSIGVGWLPLFHDMGLIGNALQAIYLGTSCVLMSPIAFIQKPVRWLQAISRYQATTSGAPNFAYDLLCRQVTQAQQQTLDLSCWNLAFSGAEPVRLETIERFVHKFAPCGFQRSAFYPCYGMAEATLFVTGGDKGKPLAVAHVQETALEENRVVLAQPNDRGVRTMVGCGRAWLDHQIVIADPQSCTVCPPQTVGEIWVTGSGLGRGYWQQPEATNCTFHAYLTDTGDGPFLRTGDLGFWQDGHLFITGRLKDVLVFWGFNHYPEAIERTVTACHPGFHEHGAAAFAISVNGDDRLVVVQEIERQYRDRLPIGDVVESIRWALFQEHFLDVYAIALLKPGSLPKTPSGKIQRHLCRKKFLNQELEVLDEWQSDDNRPSDIHSLIHYYLNPLTHLYRYLALSKGRFRRILRSFVRS</sequence>
<proteinExistence type="inferred from homology"/>
<dbReference type="GO" id="GO:0006633">
    <property type="term" value="P:fatty acid biosynthetic process"/>
    <property type="evidence" value="ECO:0007669"/>
    <property type="project" value="TreeGrafter"/>
</dbReference>
<dbReference type="SUPFAM" id="SSF56801">
    <property type="entry name" value="Acetyl-CoA synthetase-like"/>
    <property type="match status" value="1"/>
</dbReference>